<dbReference type="AlphaFoldDB" id="A0A0F9R013"/>
<gene>
    <name evidence="1" type="ORF">LCGC14_0712680</name>
</gene>
<proteinExistence type="predicted"/>
<organism evidence="1">
    <name type="scientific">marine sediment metagenome</name>
    <dbReference type="NCBI Taxonomy" id="412755"/>
    <lineage>
        <taxon>unclassified sequences</taxon>
        <taxon>metagenomes</taxon>
        <taxon>ecological metagenomes</taxon>
    </lineage>
</organism>
<protein>
    <submittedName>
        <fullName evidence="1">Uncharacterized protein</fullName>
    </submittedName>
</protein>
<evidence type="ECO:0000313" key="1">
    <source>
        <dbReference type="EMBL" id="KKN42507.1"/>
    </source>
</evidence>
<dbReference type="EMBL" id="LAZR01001576">
    <property type="protein sequence ID" value="KKN42507.1"/>
    <property type="molecule type" value="Genomic_DNA"/>
</dbReference>
<comment type="caution">
    <text evidence="1">The sequence shown here is derived from an EMBL/GenBank/DDBJ whole genome shotgun (WGS) entry which is preliminary data.</text>
</comment>
<accession>A0A0F9R013</accession>
<sequence>MSIHKYHNKSLKEREYKAHKKKKYKGMLYKAMDGGRK</sequence>
<name>A0A0F9R013_9ZZZZ</name>
<reference evidence="1" key="1">
    <citation type="journal article" date="2015" name="Nature">
        <title>Complex archaea that bridge the gap between prokaryotes and eukaryotes.</title>
        <authorList>
            <person name="Spang A."/>
            <person name="Saw J.H."/>
            <person name="Jorgensen S.L."/>
            <person name="Zaremba-Niedzwiedzka K."/>
            <person name="Martijn J."/>
            <person name="Lind A.E."/>
            <person name="van Eijk R."/>
            <person name="Schleper C."/>
            <person name="Guy L."/>
            <person name="Ettema T.J."/>
        </authorList>
    </citation>
    <scope>NUCLEOTIDE SEQUENCE</scope>
</reference>